<dbReference type="AlphaFoldDB" id="A0A2N3LMC5"/>
<keyword evidence="1" id="KW-0489">Methyltransferase</keyword>
<keyword evidence="1" id="KW-0808">Transferase</keyword>
<sequence length="393" mass="45554">MEDSTIVLLGESSHGTSEFYKVRSEITKMLIEEKGFSFIAVEGDWPSCQAVNRFIKGYDSEASAKEVLSHFERWPTWMWANEEIMELVDWLQKHNQTKAKNKQVGFYGLDVYSMWESMDEILRYFEESGLTEEYNAAKKAFACFEHFQKDSEKYAVSAAFFSEGCADEVVTILKEIQTNKHKYTDEFENSLNLEINALVAANAEKYYRTVVISDIESWNIRDRHMVSALNKIRNFYGKDAKVIIWEHNTHVGDARATDMINDGMVNVGQLIREQENSENVYIVGFGTYEGTVIASSEWGLNIERMQVPPAQENSWEDMLHRAGAYDKMLIFNDQNRRFFNETIGHRAIGVVYHPEYEMYGNYVPSNISERYDAFIFIDHSNALHPLNMKTIHI</sequence>
<reference evidence="1 2" key="1">
    <citation type="submission" date="2017-11" db="EMBL/GenBank/DDBJ databases">
        <title>Bacillus camelliae sp. nov., isolated from pu'er tea.</title>
        <authorList>
            <person name="Niu L."/>
        </authorList>
    </citation>
    <scope>NUCLEOTIDE SEQUENCE [LARGE SCALE GENOMIC DNA]</scope>
    <source>
        <strain evidence="1 2">7578-1</strain>
    </source>
</reference>
<dbReference type="CDD" id="cd14728">
    <property type="entry name" value="Ere-like"/>
    <property type="match status" value="1"/>
</dbReference>
<dbReference type="InterPro" id="IPR007815">
    <property type="entry name" value="Emycin_Estase"/>
</dbReference>
<gene>
    <name evidence="1" type="ORF">CWO92_08010</name>
</gene>
<organism evidence="1 2">
    <name type="scientific">Heyndrickxia camelliae</name>
    <dbReference type="NCBI Taxonomy" id="1707093"/>
    <lineage>
        <taxon>Bacteria</taxon>
        <taxon>Bacillati</taxon>
        <taxon>Bacillota</taxon>
        <taxon>Bacilli</taxon>
        <taxon>Bacillales</taxon>
        <taxon>Bacillaceae</taxon>
        <taxon>Heyndrickxia</taxon>
    </lineage>
</organism>
<evidence type="ECO:0000313" key="2">
    <source>
        <dbReference type="Proteomes" id="UP000233440"/>
    </source>
</evidence>
<dbReference type="GO" id="GO:0032259">
    <property type="term" value="P:methylation"/>
    <property type="evidence" value="ECO:0007669"/>
    <property type="project" value="UniProtKB-KW"/>
</dbReference>
<name>A0A2N3LMC5_9BACI</name>
<keyword evidence="2" id="KW-1185">Reference proteome</keyword>
<comment type="caution">
    <text evidence="1">The sequence shown here is derived from an EMBL/GenBank/DDBJ whole genome shotgun (WGS) entry which is preliminary data.</text>
</comment>
<dbReference type="Gene3D" id="3.30.1870.10">
    <property type="entry name" value="EreA-like, domain 2"/>
    <property type="match status" value="1"/>
</dbReference>
<dbReference type="Proteomes" id="UP000233440">
    <property type="component" value="Unassembled WGS sequence"/>
</dbReference>
<dbReference type="InterPro" id="IPR014622">
    <property type="entry name" value="UCP036794_erythomycin"/>
</dbReference>
<evidence type="ECO:0000313" key="1">
    <source>
        <dbReference type="EMBL" id="PKR85756.1"/>
    </source>
</evidence>
<dbReference type="SUPFAM" id="SSF159501">
    <property type="entry name" value="EreA/ChaN-like"/>
    <property type="match status" value="1"/>
</dbReference>
<dbReference type="OrthoDB" id="9810066at2"/>
<dbReference type="InterPro" id="IPR052036">
    <property type="entry name" value="Hydrolase/PRTase-associated"/>
</dbReference>
<protein>
    <submittedName>
        <fullName evidence="1">Protein-L-isoaspartate O-methyltransferase</fullName>
    </submittedName>
</protein>
<proteinExistence type="predicted"/>
<dbReference type="GO" id="GO:0008168">
    <property type="term" value="F:methyltransferase activity"/>
    <property type="evidence" value="ECO:0007669"/>
    <property type="project" value="UniProtKB-KW"/>
</dbReference>
<dbReference type="PANTHER" id="PTHR31299:SF0">
    <property type="entry name" value="ESTERASE, PUTATIVE (AFU_ORTHOLOGUE AFUA_1G05850)-RELATED"/>
    <property type="match status" value="1"/>
</dbReference>
<accession>A0A2N3LMC5</accession>
<dbReference type="EMBL" id="PIQO01000004">
    <property type="protein sequence ID" value="PKR85756.1"/>
    <property type="molecule type" value="Genomic_DNA"/>
</dbReference>
<dbReference type="PIRSF" id="PIRSF036794">
    <property type="entry name" value="UCP_erythr_ester"/>
    <property type="match status" value="1"/>
</dbReference>
<dbReference type="PANTHER" id="PTHR31299">
    <property type="entry name" value="ESTERASE, PUTATIVE (AFU_ORTHOLOGUE AFUA_1G05850)-RELATED"/>
    <property type="match status" value="1"/>
</dbReference>
<dbReference type="Pfam" id="PF05139">
    <property type="entry name" value="Erythro_esteras"/>
    <property type="match status" value="1"/>
</dbReference>
<dbReference type="GO" id="GO:0046677">
    <property type="term" value="P:response to antibiotic"/>
    <property type="evidence" value="ECO:0007669"/>
    <property type="project" value="InterPro"/>
</dbReference>
<dbReference type="Gene3D" id="3.40.1660.10">
    <property type="entry name" value="EreA-like (biosynthetic domain)"/>
    <property type="match status" value="1"/>
</dbReference>